<dbReference type="VEuPathDB" id="TriTrypDB:LmxM.20.0450"/>
<keyword evidence="3" id="KW-1185">Reference proteome</keyword>
<gene>
    <name evidence="2" type="ORF">LMXM_20_0450</name>
</gene>
<dbReference type="AlphaFoldDB" id="E9AUI9"/>
<dbReference type="EMBL" id="FR799573">
    <property type="protein sequence ID" value="CBZ26618.1"/>
    <property type="molecule type" value="Genomic_DNA"/>
</dbReference>
<protein>
    <submittedName>
        <fullName evidence="2">Uncharacterized protein</fullName>
    </submittedName>
</protein>
<sequence length="136" mass="14945">RVLPLSHTHLPASHRCRSSVGSLSLPHSSPPPSAIIADHHAGRVQVQRQGPHARPRRRTPTERALDYYERTDDDKLMAHASQLHHLSKPRYRSCLTEFTIVETPEVSCLVDSVDPSPGLLRCSGHQGAKQAVNGVG</sequence>
<evidence type="ECO:0000313" key="3">
    <source>
        <dbReference type="Proteomes" id="UP000007259"/>
    </source>
</evidence>
<dbReference type="Proteomes" id="UP000007259">
    <property type="component" value="Chromosome 20"/>
</dbReference>
<feature type="region of interest" description="Disordered" evidence="1">
    <location>
        <begin position="43"/>
        <end position="64"/>
    </location>
</feature>
<proteinExistence type="predicted"/>
<reference evidence="2 3" key="1">
    <citation type="journal article" date="2011" name="Genome Res.">
        <title>Chromosome and gene copy number variation allow major structural change between species and strains of Leishmania.</title>
        <authorList>
            <person name="Rogers M.B."/>
            <person name="Hilley J.D."/>
            <person name="Dickens N.J."/>
            <person name="Wilkes J."/>
            <person name="Bates P.A."/>
            <person name="Depledge D.P."/>
            <person name="Harris D."/>
            <person name="Her Y."/>
            <person name="Herzyk P."/>
            <person name="Imamura H."/>
            <person name="Otto T.D."/>
            <person name="Sanders M."/>
            <person name="Seeger K."/>
            <person name="Dujardin J.C."/>
            <person name="Berriman M."/>
            <person name="Smith D.F."/>
            <person name="Hertz-Fowler C."/>
            <person name="Mottram J.C."/>
        </authorList>
    </citation>
    <scope>NUCLEOTIDE SEQUENCE [LARGE SCALE GENOMIC DNA]</scope>
    <source>
        <strain evidence="2 3">MHOM/GT/2001/U1103</strain>
    </source>
</reference>
<evidence type="ECO:0000313" key="2">
    <source>
        <dbReference type="EMBL" id="CBZ26618.1"/>
    </source>
</evidence>
<dbReference type="GeneID" id="13448319"/>
<accession>E9AUI9</accession>
<dbReference type="KEGG" id="lmi:LMXM_20_0450"/>
<name>E9AUI9_LEIMU</name>
<dbReference type="OrthoDB" id="10330614at2759"/>
<organism evidence="2 3">
    <name type="scientific">Leishmania mexicana (strain MHOM/GT/2001/U1103)</name>
    <dbReference type="NCBI Taxonomy" id="929439"/>
    <lineage>
        <taxon>Eukaryota</taxon>
        <taxon>Discoba</taxon>
        <taxon>Euglenozoa</taxon>
        <taxon>Kinetoplastea</taxon>
        <taxon>Metakinetoplastina</taxon>
        <taxon>Trypanosomatida</taxon>
        <taxon>Trypanosomatidae</taxon>
        <taxon>Leishmaniinae</taxon>
        <taxon>Leishmania</taxon>
    </lineage>
</organism>
<feature type="non-terminal residue" evidence="2">
    <location>
        <position position="1"/>
    </location>
</feature>
<dbReference type="RefSeq" id="XP_003875113.1">
    <property type="nucleotide sequence ID" value="XM_003875064.1"/>
</dbReference>
<evidence type="ECO:0000256" key="1">
    <source>
        <dbReference type="SAM" id="MobiDB-lite"/>
    </source>
</evidence>